<reference evidence="9" key="1">
    <citation type="submission" date="2016-10" db="EMBL/GenBank/DDBJ databases">
        <authorList>
            <person name="Varghese N."/>
            <person name="Submissions S."/>
        </authorList>
    </citation>
    <scope>NUCLEOTIDE SEQUENCE [LARGE SCALE GENOMIC DNA]</scope>
    <source>
        <strain evidence="9">CGMCC 1.11014</strain>
    </source>
</reference>
<dbReference type="EMBL" id="FPBO01000015">
    <property type="protein sequence ID" value="SFU93592.1"/>
    <property type="molecule type" value="Genomic_DNA"/>
</dbReference>
<evidence type="ECO:0000256" key="4">
    <source>
        <dbReference type="ARBA" id="ARBA00023295"/>
    </source>
</evidence>
<keyword evidence="4" id="KW-0326">Glycosidase</keyword>
<keyword evidence="9" id="KW-1185">Reference proteome</keyword>
<dbReference type="GO" id="GO:0010411">
    <property type="term" value="P:xyloglucan metabolic process"/>
    <property type="evidence" value="ECO:0007669"/>
    <property type="project" value="TreeGrafter"/>
</dbReference>
<dbReference type="OrthoDB" id="9757947at2"/>
<evidence type="ECO:0000256" key="3">
    <source>
        <dbReference type="ARBA" id="ARBA00023277"/>
    </source>
</evidence>
<dbReference type="InterPro" id="IPR015943">
    <property type="entry name" value="WD40/YVTN_repeat-like_dom_sf"/>
</dbReference>
<keyword evidence="5" id="KW-0624">Polysaccharide degradation</keyword>
<dbReference type="InterPro" id="IPR052025">
    <property type="entry name" value="Xyloglucanase_GH74"/>
</dbReference>
<dbReference type="GO" id="GO:0000272">
    <property type="term" value="P:polysaccharide catabolic process"/>
    <property type="evidence" value="ECO:0007669"/>
    <property type="project" value="UniProtKB-KW"/>
</dbReference>
<name>A0A1I7K8B3_9BURK</name>
<dbReference type="PANTHER" id="PTHR43739">
    <property type="entry name" value="XYLOGLUCANASE (EUROFUNG)"/>
    <property type="match status" value="1"/>
</dbReference>
<comment type="similarity">
    <text evidence="6">Belongs to the glycosyl hydrolase 74 family.</text>
</comment>
<evidence type="ECO:0000313" key="9">
    <source>
        <dbReference type="Proteomes" id="UP000199391"/>
    </source>
</evidence>
<evidence type="ECO:0008006" key="10">
    <source>
        <dbReference type="Google" id="ProtNLM"/>
    </source>
</evidence>
<dbReference type="GO" id="GO:0016798">
    <property type="term" value="F:hydrolase activity, acting on glycosyl bonds"/>
    <property type="evidence" value="ECO:0007669"/>
    <property type="project" value="UniProtKB-KW"/>
</dbReference>
<keyword evidence="2" id="KW-0378">Hydrolase</keyword>
<dbReference type="STRING" id="1035707.SAMN05216552_101576"/>
<evidence type="ECO:0000256" key="7">
    <source>
        <dbReference type="SAM" id="SignalP"/>
    </source>
</evidence>
<sequence>MKFMKTLSLTAAVLAHAAIHAAPSANYTWDSVAIGGGGFVSAVIPSKTESGVVYARTDVGGAYRWDKAAARWVPLLDWVAEGESGHLGVESLAVDPKNAAKVYILAGISYFNNGKSVILRSTDYGQTFATTDVTAQFKAHGNGMGRQNGEKLVVDPGSSNVLYAGTRWNGLFKSTDSGATWNRMAGLNVTTTPNEAGISFVMPDPASVSGGVAQRLYVGVSRFGSVGPSFYRSNNAGASFTAVSGAPTTLMPQRAALDGAGNLYITYANGAGPHGHWAQPEPMDKGQIWKYNTTNGAWTNVTPSGFTTPFSGISVDPNNSRRLVASTINTYMQQGDAWGDRFFISTNGGSSWTDVVARGFAKNTAGISWITGKSIHWAGTIAFDPFDTKAAWVTSGNGIFKTSDINATTTTWTFNVKGLEETVPLNLVSVPGGPLVSVIGDYDGFRHTDVTQYSAILTPSIGTTTGLAVAAANTAAMVRVGNDMYYSTNTGASWTKTASLNGVKGQVALSANGATLLHSPQDSTTSYRSVNSGSSWTAISGLAAANIRPVADPVNSSKFYVYDNGVMRVSTDGGATFGARASLAAGGSNVVRVAPDREGDVWVALNNGGLARSTDSGTSFATLSNVTYCGAVGFGKAATGATYPAVYIWGTVDGVRGVYRSIDTGASWVRVNDDQHEYGGPANGQFVVGDMNTYGVVYMSTAGRGIAYGKPAP</sequence>
<gene>
    <name evidence="8" type="ORF">SAMN05216552_101576</name>
</gene>
<organism evidence="8 9">
    <name type="scientific">Pseudoduganella namucuonensis</name>
    <dbReference type="NCBI Taxonomy" id="1035707"/>
    <lineage>
        <taxon>Bacteria</taxon>
        <taxon>Pseudomonadati</taxon>
        <taxon>Pseudomonadota</taxon>
        <taxon>Betaproteobacteria</taxon>
        <taxon>Burkholderiales</taxon>
        <taxon>Oxalobacteraceae</taxon>
        <taxon>Telluria group</taxon>
        <taxon>Pseudoduganella</taxon>
    </lineage>
</organism>
<accession>A0A1I7K8B3</accession>
<protein>
    <recommendedName>
        <fullName evidence="10">Xyloglucanase</fullName>
    </recommendedName>
</protein>
<keyword evidence="1 7" id="KW-0732">Signal</keyword>
<dbReference type="Proteomes" id="UP000199391">
    <property type="component" value="Unassembled WGS sequence"/>
</dbReference>
<evidence type="ECO:0000256" key="5">
    <source>
        <dbReference type="ARBA" id="ARBA00023326"/>
    </source>
</evidence>
<evidence type="ECO:0000256" key="1">
    <source>
        <dbReference type="ARBA" id="ARBA00022729"/>
    </source>
</evidence>
<dbReference type="SUPFAM" id="SSF110296">
    <property type="entry name" value="Oligoxyloglucan reducing end-specific cellobiohydrolase"/>
    <property type="match status" value="2"/>
</dbReference>
<evidence type="ECO:0000256" key="6">
    <source>
        <dbReference type="ARBA" id="ARBA00037986"/>
    </source>
</evidence>
<evidence type="ECO:0000313" key="8">
    <source>
        <dbReference type="EMBL" id="SFU93592.1"/>
    </source>
</evidence>
<proteinExistence type="inferred from homology"/>
<feature type="chain" id="PRO_5011562007" description="Xyloglucanase" evidence="7">
    <location>
        <begin position="18"/>
        <end position="713"/>
    </location>
</feature>
<dbReference type="PANTHER" id="PTHR43739:SF2">
    <property type="entry name" value="OLIGOXYLOGLUCAN-REDUCING END-SPECIFIC XYLOGLUCANASE-RELATED"/>
    <property type="match status" value="1"/>
</dbReference>
<keyword evidence="3" id="KW-0119">Carbohydrate metabolism</keyword>
<dbReference type="AlphaFoldDB" id="A0A1I7K8B3"/>
<evidence type="ECO:0000256" key="2">
    <source>
        <dbReference type="ARBA" id="ARBA00022801"/>
    </source>
</evidence>
<dbReference type="Gene3D" id="2.130.10.10">
    <property type="entry name" value="YVTN repeat-like/Quinoprotein amine dehydrogenase"/>
    <property type="match status" value="2"/>
</dbReference>
<feature type="signal peptide" evidence="7">
    <location>
        <begin position="1"/>
        <end position="17"/>
    </location>
</feature>